<feature type="region of interest" description="Disordered" evidence="1">
    <location>
        <begin position="1"/>
        <end position="30"/>
    </location>
</feature>
<comment type="caution">
    <text evidence="2">The sequence shown here is derived from an EMBL/GenBank/DDBJ whole genome shotgun (WGS) entry which is preliminary data.</text>
</comment>
<proteinExistence type="predicted"/>
<evidence type="ECO:0000256" key="1">
    <source>
        <dbReference type="SAM" id="MobiDB-lite"/>
    </source>
</evidence>
<name>A0A9P6HRC1_9AGAM</name>
<accession>A0A9P6HRC1</accession>
<protein>
    <submittedName>
        <fullName evidence="2">Uncharacterized protein</fullName>
    </submittedName>
</protein>
<sequence>MSPRTDALTGTSVPPRNTTPHERFRRRGSRDLDAEAKRVLESMEGDSLCKKNVEGYLGLLTLSSNMFDDSAYRGPVLGLEVGSRSRARIHVVGVHPRSRKIPQLNFETSKDFAARPYMIKKSAQDRSLHVSSALERQFDLRCSVAHISHPFSFRTLGRGVLDGRLKYAGDLILCTRSHQPQQSFECGVGRTGTRSAGVQPLNPRSLQGFDHVELNGIALQDPPADPGYNTDTEGALSPRKVDSIYSRLIDLKGPIIAATTASVPQHYTPSATPVKHSGQIILFFRFVCPAEGDSEGGHIAVVQILNRSRLSFQLLFPHGSWAIRRDKIP</sequence>
<dbReference type="OrthoDB" id="3268630at2759"/>
<dbReference type="Proteomes" id="UP000736335">
    <property type="component" value="Unassembled WGS sequence"/>
</dbReference>
<evidence type="ECO:0000313" key="2">
    <source>
        <dbReference type="EMBL" id="KAF9793105.1"/>
    </source>
</evidence>
<dbReference type="EMBL" id="WIUZ02000001">
    <property type="protein sequence ID" value="KAF9793105.1"/>
    <property type="molecule type" value="Genomic_DNA"/>
</dbReference>
<evidence type="ECO:0000313" key="3">
    <source>
        <dbReference type="Proteomes" id="UP000736335"/>
    </source>
</evidence>
<gene>
    <name evidence="2" type="ORF">BJ322DRAFT_1016709</name>
</gene>
<reference evidence="2" key="2">
    <citation type="submission" date="2020-11" db="EMBL/GenBank/DDBJ databases">
        <authorList>
            <consortium name="DOE Joint Genome Institute"/>
            <person name="Kuo A."/>
            <person name="Miyauchi S."/>
            <person name="Kiss E."/>
            <person name="Drula E."/>
            <person name="Kohler A."/>
            <person name="Sanchez-Garcia M."/>
            <person name="Andreopoulos B."/>
            <person name="Barry K.W."/>
            <person name="Bonito G."/>
            <person name="Buee M."/>
            <person name="Carver A."/>
            <person name="Chen C."/>
            <person name="Cichocki N."/>
            <person name="Clum A."/>
            <person name="Culley D."/>
            <person name="Crous P.W."/>
            <person name="Fauchery L."/>
            <person name="Girlanda M."/>
            <person name="Hayes R."/>
            <person name="Keri Z."/>
            <person name="Labutti K."/>
            <person name="Lipzen A."/>
            <person name="Lombard V."/>
            <person name="Magnuson J."/>
            <person name="Maillard F."/>
            <person name="Morin E."/>
            <person name="Murat C."/>
            <person name="Nolan M."/>
            <person name="Ohm R."/>
            <person name="Pangilinan J."/>
            <person name="Pereira M."/>
            <person name="Perotto S."/>
            <person name="Peter M."/>
            <person name="Riley R."/>
            <person name="Sitrit Y."/>
            <person name="Stielow B."/>
            <person name="Szollosi G."/>
            <person name="Zifcakova L."/>
            <person name="Stursova M."/>
            <person name="Spatafora J.W."/>
            <person name="Tedersoo L."/>
            <person name="Vaario L.-M."/>
            <person name="Yamada A."/>
            <person name="Yan M."/>
            <person name="Wang P."/>
            <person name="Xu J."/>
            <person name="Bruns T."/>
            <person name="Baldrian P."/>
            <person name="Vilgalys R."/>
            <person name="Henrissat B."/>
            <person name="Grigoriev I.V."/>
            <person name="Hibbett D."/>
            <person name="Nagy L.G."/>
            <person name="Martin F.M."/>
        </authorList>
    </citation>
    <scope>NUCLEOTIDE SEQUENCE</scope>
    <source>
        <strain evidence="2">UH-Tt-Lm1</strain>
    </source>
</reference>
<organism evidence="2 3">
    <name type="scientific">Thelephora terrestris</name>
    <dbReference type="NCBI Taxonomy" id="56493"/>
    <lineage>
        <taxon>Eukaryota</taxon>
        <taxon>Fungi</taxon>
        <taxon>Dikarya</taxon>
        <taxon>Basidiomycota</taxon>
        <taxon>Agaricomycotina</taxon>
        <taxon>Agaricomycetes</taxon>
        <taxon>Thelephorales</taxon>
        <taxon>Thelephoraceae</taxon>
        <taxon>Thelephora</taxon>
    </lineage>
</organism>
<keyword evidence="3" id="KW-1185">Reference proteome</keyword>
<reference evidence="2" key="1">
    <citation type="journal article" date="2020" name="Nat. Commun.">
        <title>Large-scale genome sequencing of mycorrhizal fungi provides insights into the early evolution of symbiotic traits.</title>
        <authorList>
            <person name="Miyauchi S."/>
            <person name="Kiss E."/>
            <person name="Kuo A."/>
            <person name="Drula E."/>
            <person name="Kohler A."/>
            <person name="Sanchez-Garcia M."/>
            <person name="Morin E."/>
            <person name="Andreopoulos B."/>
            <person name="Barry K.W."/>
            <person name="Bonito G."/>
            <person name="Buee M."/>
            <person name="Carver A."/>
            <person name="Chen C."/>
            <person name="Cichocki N."/>
            <person name="Clum A."/>
            <person name="Culley D."/>
            <person name="Crous P.W."/>
            <person name="Fauchery L."/>
            <person name="Girlanda M."/>
            <person name="Hayes R.D."/>
            <person name="Keri Z."/>
            <person name="LaButti K."/>
            <person name="Lipzen A."/>
            <person name="Lombard V."/>
            <person name="Magnuson J."/>
            <person name="Maillard F."/>
            <person name="Murat C."/>
            <person name="Nolan M."/>
            <person name="Ohm R.A."/>
            <person name="Pangilinan J."/>
            <person name="Pereira M.F."/>
            <person name="Perotto S."/>
            <person name="Peter M."/>
            <person name="Pfister S."/>
            <person name="Riley R."/>
            <person name="Sitrit Y."/>
            <person name="Stielow J.B."/>
            <person name="Szollosi G."/>
            <person name="Zifcakova L."/>
            <person name="Stursova M."/>
            <person name="Spatafora J.W."/>
            <person name="Tedersoo L."/>
            <person name="Vaario L.M."/>
            <person name="Yamada A."/>
            <person name="Yan M."/>
            <person name="Wang P."/>
            <person name="Xu J."/>
            <person name="Bruns T."/>
            <person name="Baldrian P."/>
            <person name="Vilgalys R."/>
            <person name="Dunand C."/>
            <person name="Henrissat B."/>
            <person name="Grigoriev I.V."/>
            <person name="Hibbett D."/>
            <person name="Nagy L.G."/>
            <person name="Martin F.M."/>
        </authorList>
    </citation>
    <scope>NUCLEOTIDE SEQUENCE</scope>
    <source>
        <strain evidence="2">UH-Tt-Lm1</strain>
    </source>
</reference>
<feature type="compositionally biased region" description="Polar residues" evidence="1">
    <location>
        <begin position="8"/>
        <end position="18"/>
    </location>
</feature>
<dbReference type="AlphaFoldDB" id="A0A9P6HRC1"/>